<evidence type="ECO:0000313" key="2">
    <source>
        <dbReference type="EMBL" id="KAJ7369827.1"/>
    </source>
</evidence>
<dbReference type="AlphaFoldDB" id="A0A9W9YUP7"/>
<dbReference type="EMBL" id="MU826884">
    <property type="protein sequence ID" value="KAJ7369827.1"/>
    <property type="molecule type" value="Genomic_DNA"/>
</dbReference>
<proteinExistence type="predicted"/>
<protein>
    <submittedName>
        <fullName evidence="2">Uncharacterized protein</fullName>
    </submittedName>
</protein>
<comment type="caution">
    <text evidence="2">The sequence shown here is derived from an EMBL/GenBank/DDBJ whole genome shotgun (WGS) entry which is preliminary data.</text>
</comment>
<sequence length="339" mass="39663">MGGEDVFGKEDGRQSYICDEDAGTKLQIRKEKRTSEDANEKFTMKNNCEMKHEGDRRWNYNEDNGNATCLLSGHCKTKRAARKHNLCSEEEFECLRKRQKISISWDMESNETDPRESMKKLNCQVSMHPNVFGYHFQRPVLESRGKMEDPRKSKTDTMQDEHNIQVQHHNWISRCNPEIMEQSESCHMKGTPEMRGHIGDAIGDGQNSLLQIHDGVERTFKSAQRRSRKGTPFRRLRGDSTKCKEKDEMPAVEDIVINGFLSKRSPNNEEHDNWLLGNTSLEYRKLMTISEPEQKSLEEKRDNTRYHNATRKLTIETLLIKRRKSHQNPLMNAFQFTQR</sequence>
<gene>
    <name evidence="2" type="ORF">OS493_036198</name>
</gene>
<feature type="region of interest" description="Disordered" evidence="1">
    <location>
        <begin position="220"/>
        <end position="244"/>
    </location>
</feature>
<evidence type="ECO:0000256" key="1">
    <source>
        <dbReference type="SAM" id="MobiDB-lite"/>
    </source>
</evidence>
<reference evidence="2" key="1">
    <citation type="submission" date="2023-01" db="EMBL/GenBank/DDBJ databases">
        <title>Genome assembly of the deep-sea coral Lophelia pertusa.</title>
        <authorList>
            <person name="Herrera S."/>
            <person name="Cordes E."/>
        </authorList>
    </citation>
    <scope>NUCLEOTIDE SEQUENCE</scope>
    <source>
        <strain evidence="2">USNM1676648</strain>
        <tissue evidence="2">Polyp</tissue>
    </source>
</reference>
<keyword evidence="3" id="KW-1185">Reference proteome</keyword>
<accession>A0A9W9YUP7</accession>
<name>A0A9W9YUP7_9CNID</name>
<organism evidence="2 3">
    <name type="scientific">Desmophyllum pertusum</name>
    <dbReference type="NCBI Taxonomy" id="174260"/>
    <lineage>
        <taxon>Eukaryota</taxon>
        <taxon>Metazoa</taxon>
        <taxon>Cnidaria</taxon>
        <taxon>Anthozoa</taxon>
        <taxon>Hexacorallia</taxon>
        <taxon>Scleractinia</taxon>
        <taxon>Caryophylliina</taxon>
        <taxon>Caryophylliidae</taxon>
        <taxon>Desmophyllum</taxon>
    </lineage>
</organism>
<feature type="compositionally biased region" description="Basic residues" evidence="1">
    <location>
        <begin position="223"/>
        <end position="235"/>
    </location>
</feature>
<dbReference type="Proteomes" id="UP001163046">
    <property type="component" value="Unassembled WGS sequence"/>
</dbReference>
<evidence type="ECO:0000313" key="3">
    <source>
        <dbReference type="Proteomes" id="UP001163046"/>
    </source>
</evidence>